<dbReference type="CDD" id="cd18791">
    <property type="entry name" value="SF2_C_RHA"/>
    <property type="match status" value="1"/>
</dbReference>
<dbReference type="PROSITE" id="PS51192">
    <property type="entry name" value="HELICASE_ATP_BIND_1"/>
    <property type="match status" value="1"/>
</dbReference>
<dbReference type="Proteomes" id="UP000267187">
    <property type="component" value="Unassembled WGS sequence"/>
</dbReference>
<keyword evidence="1" id="KW-0378">Hydrolase</keyword>
<keyword evidence="6" id="KW-1185">Reference proteome</keyword>
<keyword evidence="2 5" id="KW-0347">Helicase</keyword>
<dbReference type="SMART" id="SM00490">
    <property type="entry name" value="HELICc"/>
    <property type="match status" value="1"/>
</dbReference>
<dbReference type="Pfam" id="PF00271">
    <property type="entry name" value="Helicase_C"/>
    <property type="match status" value="1"/>
</dbReference>
<name>A0A3M0A8K1_9GAMM</name>
<dbReference type="PANTHER" id="PTHR43519:SF1">
    <property type="entry name" value="ATP-DEPENDENT RNA HELICASE HRPB"/>
    <property type="match status" value="1"/>
</dbReference>
<dbReference type="InterPro" id="IPR013689">
    <property type="entry name" value="RNA_helicase_ATP-dep_HrpB_C"/>
</dbReference>
<evidence type="ECO:0000313" key="5">
    <source>
        <dbReference type="EMBL" id="RMA81180.1"/>
    </source>
</evidence>
<dbReference type="SUPFAM" id="SSF52540">
    <property type="entry name" value="P-loop containing nucleoside triphosphate hydrolases"/>
    <property type="match status" value="1"/>
</dbReference>
<organism evidence="5 6">
    <name type="scientific">Umboniibacter marinipuniceus</name>
    <dbReference type="NCBI Taxonomy" id="569599"/>
    <lineage>
        <taxon>Bacteria</taxon>
        <taxon>Pseudomonadati</taxon>
        <taxon>Pseudomonadota</taxon>
        <taxon>Gammaproteobacteria</taxon>
        <taxon>Cellvibrionales</taxon>
        <taxon>Cellvibrionaceae</taxon>
        <taxon>Umboniibacter</taxon>
    </lineage>
</organism>
<dbReference type="GO" id="GO:0016787">
    <property type="term" value="F:hydrolase activity"/>
    <property type="evidence" value="ECO:0007669"/>
    <property type="project" value="UniProtKB-KW"/>
</dbReference>
<evidence type="ECO:0000256" key="1">
    <source>
        <dbReference type="ARBA" id="ARBA00022801"/>
    </source>
</evidence>
<evidence type="ECO:0000259" key="4">
    <source>
        <dbReference type="PROSITE" id="PS51194"/>
    </source>
</evidence>
<protein>
    <submittedName>
        <fullName evidence="5">ATP-dependent helicase HrpB</fullName>
    </submittedName>
</protein>
<accession>A0A3M0A8K1</accession>
<gene>
    <name evidence="5" type="ORF">DFR27_0981</name>
</gene>
<reference evidence="5 6" key="1">
    <citation type="submission" date="2018-10" db="EMBL/GenBank/DDBJ databases">
        <title>Genomic Encyclopedia of Type Strains, Phase IV (KMG-IV): sequencing the most valuable type-strain genomes for metagenomic binning, comparative biology and taxonomic classification.</title>
        <authorList>
            <person name="Goeker M."/>
        </authorList>
    </citation>
    <scope>NUCLEOTIDE SEQUENCE [LARGE SCALE GENOMIC DNA]</scope>
    <source>
        <strain evidence="5 6">DSM 25080</strain>
    </source>
</reference>
<dbReference type="SMART" id="SM00487">
    <property type="entry name" value="DEXDc"/>
    <property type="match status" value="1"/>
</dbReference>
<sequence length="790" mass="86771">MQEIGLKNAVASVNRQLNNQGYASLCAEPGAGKTILAPWLLSQAGYRRVIVTQPRALTAISAARFAADFHGAALGDEIGFVTGDTQNSSSNARVEYVTDGVLARRLASAPDEFDGDLLIIDECHERSLMTDACFAMFTASNSLYADSFNAKLLLMSATMNGLALPSELSSVAPVTVAGRSFPITTQYLPCDLNDYQQVTQAIITVAEAEEGATLVFVSGQRDVRGISAYLAQCTDIPVHVLHGGLSSKEQYAVAQAASSARIILSTNLAEASITIEDVGSVVDMGLVQNAYFDPVTGNSELRREAISKASASQRAGRAGRVRAGRCVRLWSKQRHATLYEQSIAPIERESIDELLLLLGHWGSMDADDYQWLAPPNQSRWARTLTRLEQFEFARGNSLTELGELAAKLPLTASLARAVLLAKDTELVTSQVLGLESKLSGGSELIRLSEPVVLNKVQTRRRQQIVRIIARRKRVGRDLNATSALVSSAPRMLAKREHGNYYRTADNQIISVSKPASSSSPDTVWLAGAWGSQQQTAARVLAISKPEFELLCKRFARLESTIIFDNDQLWQLAVERHGRFEVEQQRSVLKGDALGEYLSALEVTKVWGLLSSSQRNDFEHEAIRLALGLGLDKEACQSRLCTGLVARIGTNDSLQTLRKLSVKTILRESLDYASQQQLNASAPEQWAGPLGSAPIVYASYDNEVVAKVSLRLQWVFGLSEVVLLGVSPNQVELTFELLSPAQRPIQTTRDLGRFWIGSYQAVRKEMRARYPKHHWPEDPANETPMRMTRRR</sequence>
<dbReference type="Pfam" id="PF08482">
    <property type="entry name" value="HrpB_C"/>
    <property type="match status" value="1"/>
</dbReference>
<evidence type="ECO:0000256" key="2">
    <source>
        <dbReference type="ARBA" id="ARBA00022806"/>
    </source>
</evidence>
<feature type="domain" description="Helicase ATP-binding" evidence="3">
    <location>
        <begin position="14"/>
        <end position="177"/>
    </location>
</feature>
<evidence type="ECO:0000313" key="6">
    <source>
        <dbReference type="Proteomes" id="UP000267187"/>
    </source>
</evidence>
<dbReference type="PANTHER" id="PTHR43519">
    <property type="entry name" value="ATP-DEPENDENT RNA HELICASE HRPB"/>
    <property type="match status" value="1"/>
</dbReference>
<dbReference type="InterPro" id="IPR001650">
    <property type="entry name" value="Helicase_C-like"/>
</dbReference>
<keyword evidence="2 5" id="KW-0547">Nucleotide-binding</keyword>
<comment type="caution">
    <text evidence="5">The sequence shown here is derived from an EMBL/GenBank/DDBJ whole genome shotgun (WGS) entry which is preliminary data.</text>
</comment>
<dbReference type="RefSeq" id="WP_121876333.1">
    <property type="nucleotide sequence ID" value="NZ_REFJ01000002.1"/>
</dbReference>
<keyword evidence="2 5" id="KW-0067">ATP-binding</keyword>
<dbReference type="AlphaFoldDB" id="A0A3M0A8K1"/>
<dbReference type="Gene3D" id="3.40.50.300">
    <property type="entry name" value="P-loop containing nucleotide triphosphate hydrolases"/>
    <property type="match status" value="2"/>
</dbReference>
<dbReference type="InterPro" id="IPR010225">
    <property type="entry name" value="HrpB"/>
</dbReference>
<dbReference type="PIRSF" id="PIRSF005496">
    <property type="entry name" value="ATP_hel_hrpB"/>
    <property type="match status" value="1"/>
</dbReference>
<dbReference type="InterPro" id="IPR027417">
    <property type="entry name" value="P-loop_NTPase"/>
</dbReference>
<dbReference type="PROSITE" id="PS51194">
    <property type="entry name" value="HELICASE_CTER"/>
    <property type="match status" value="1"/>
</dbReference>
<dbReference type="OrthoDB" id="9805617at2"/>
<proteinExistence type="predicted"/>
<evidence type="ECO:0000259" key="3">
    <source>
        <dbReference type="PROSITE" id="PS51192"/>
    </source>
</evidence>
<feature type="domain" description="Helicase C-terminal" evidence="4">
    <location>
        <begin position="197"/>
        <end position="362"/>
    </location>
</feature>
<dbReference type="InterPro" id="IPR014001">
    <property type="entry name" value="Helicase_ATP-bd"/>
</dbReference>
<dbReference type="EMBL" id="REFJ01000002">
    <property type="protein sequence ID" value="RMA81180.1"/>
    <property type="molecule type" value="Genomic_DNA"/>
</dbReference>
<dbReference type="GO" id="GO:0004386">
    <property type="term" value="F:helicase activity"/>
    <property type="evidence" value="ECO:0007669"/>
    <property type="project" value="UniProtKB-KW"/>
</dbReference>